<reference evidence="4 5" key="1">
    <citation type="journal article" date="2023" name="IScience">
        <title>Expanded male sex-determining region conserved during the evolution of homothallism in the green alga Volvox.</title>
        <authorList>
            <person name="Yamamoto K."/>
            <person name="Matsuzaki R."/>
            <person name="Mahakham W."/>
            <person name="Heman W."/>
            <person name="Sekimoto H."/>
            <person name="Kawachi M."/>
            <person name="Minakuchi Y."/>
            <person name="Toyoda A."/>
            <person name="Nozaki H."/>
        </authorList>
    </citation>
    <scope>NUCLEOTIDE SEQUENCE [LARGE SCALE GENOMIC DNA]</scope>
    <source>
        <strain evidence="4 5">NIES-4468</strain>
    </source>
</reference>
<sequence>MKRYLGCMYMLLIIFFTLWNGTFAEQDAQEGFRGKTALNMVMFLLTSITAIVSSAYVLLGASVACQWPYPTCWCYTYPASDRVNGRCCSLYYANWAMASVWLLLATVSAVSRNASRLAVCLGYTLAHTLVTIFMRYKFSRFGLPVGPDGNDGSLVIPLERLGEQQQIPSNANGIIPTDTNCATGIPAYNLPTLIAVVGQCPAGCTCPYCCLARATEAACETPRLGRERGLNLCQITHSCGWHGVAPFDRVGELYLPGALQPAETWQDERGLGSSPESNYLPTYSSPLSGSSPRPFSSQSPSRPRTLSATPSSDRSALSPATLTVGSSGLLALGVPVPEALLLVEGLPLADVLRDRRGGNRDLHGGGRTAGSTSTEEPPGAPTAEPGRMGTGTEAGVARTGVGPQRAAEARNG</sequence>
<feature type="compositionally biased region" description="Polar residues" evidence="1">
    <location>
        <begin position="306"/>
        <end position="319"/>
    </location>
</feature>
<feature type="transmembrane region" description="Helical" evidence="2">
    <location>
        <begin position="116"/>
        <end position="134"/>
    </location>
</feature>
<evidence type="ECO:0000313" key="5">
    <source>
        <dbReference type="Proteomes" id="UP001165090"/>
    </source>
</evidence>
<protein>
    <submittedName>
        <fullName evidence="4">Uncharacterized protein</fullName>
    </submittedName>
</protein>
<feature type="compositionally biased region" description="Low complexity" evidence="1">
    <location>
        <begin position="284"/>
        <end position="304"/>
    </location>
</feature>
<feature type="compositionally biased region" description="Low complexity" evidence="1">
    <location>
        <begin position="371"/>
        <end position="386"/>
    </location>
</feature>
<feature type="region of interest" description="Disordered" evidence="1">
    <location>
        <begin position="265"/>
        <end position="319"/>
    </location>
</feature>
<feature type="chain" id="PRO_5045593739" evidence="3">
    <location>
        <begin position="25"/>
        <end position="412"/>
    </location>
</feature>
<organism evidence="4 5">
    <name type="scientific">Volvox africanus</name>
    <dbReference type="NCBI Taxonomy" id="51714"/>
    <lineage>
        <taxon>Eukaryota</taxon>
        <taxon>Viridiplantae</taxon>
        <taxon>Chlorophyta</taxon>
        <taxon>core chlorophytes</taxon>
        <taxon>Chlorophyceae</taxon>
        <taxon>CS clade</taxon>
        <taxon>Chlamydomonadales</taxon>
        <taxon>Volvocaceae</taxon>
        <taxon>Volvox</taxon>
    </lineage>
</organism>
<feature type="compositionally biased region" description="Basic and acidic residues" evidence="1">
    <location>
        <begin position="355"/>
        <end position="364"/>
    </location>
</feature>
<evidence type="ECO:0000256" key="3">
    <source>
        <dbReference type="SAM" id="SignalP"/>
    </source>
</evidence>
<comment type="caution">
    <text evidence="4">The sequence shown here is derived from an EMBL/GenBank/DDBJ whole genome shotgun (WGS) entry which is preliminary data.</text>
</comment>
<evidence type="ECO:0000256" key="2">
    <source>
        <dbReference type="SAM" id="Phobius"/>
    </source>
</evidence>
<feature type="signal peptide" evidence="3">
    <location>
        <begin position="1"/>
        <end position="24"/>
    </location>
</feature>
<accession>A0ABQ5RTK2</accession>
<feature type="transmembrane region" description="Helical" evidence="2">
    <location>
        <begin position="90"/>
        <end position="110"/>
    </location>
</feature>
<dbReference type="Proteomes" id="UP001165090">
    <property type="component" value="Unassembled WGS sequence"/>
</dbReference>
<keyword evidence="2" id="KW-0812">Transmembrane</keyword>
<keyword evidence="3" id="KW-0732">Signal</keyword>
<proteinExistence type="predicted"/>
<keyword evidence="2" id="KW-1133">Transmembrane helix</keyword>
<evidence type="ECO:0000313" key="4">
    <source>
        <dbReference type="EMBL" id="GLI60933.1"/>
    </source>
</evidence>
<feature type="compositionally biased region" description="Polar residues" evidence="1">
    <location>
        <begin position="274"/>
        <end position="283"/>
    </location>
</feature>
<feature type="transmembrane region" description="Helical" evidence="2">
    <location>
        <begin position="40"/>
        <end position="59"/>
    </location>
</feature>
<dbReference type="EMBL" id="BSDZ01000009">
    <property type="protein sequence ID" value="GLI60933.1"/>
    <property type="molecule type" value="Genomic_DNA"/>
</dbReference>
<keyword evidence="5" id="KW-1185">Reference proteome</keyword>
<gene>
    <name evidence="4" type="ORF">VaNZ11_003169</name>
</gene>
<feature type="region of interest" description="Disordered" evidence="1">
    <location>
        <begin position="355"/>
        <end position="412"/>
    </location>
</feature>
<evidence type="ECO:0000256" key="1">
    <source>
        <dbReference type="SAM" id="MobiDB-lite"/>
    </source>
</evidence>
<keyword evidence="2" id="KW-0472">Membrane</keyword>
<name>A0ABQ5RTK2_9CHLO</name>